<reference evidence="4 5" key="1">
    <citation type="submission" date="2018-06" db="EMBL/GenBank/DDBJ databases">
        <authorList>
            <consortium name="Pathogen Informatics"/>
            <person name="Doyle S."/>
        </authorList>
    </citation>
    <scope>NUCLEOTIDE SEQUENCE [LARGE SCALE GENOMIC DNA]</scope>
    <source>
        <strain evidence="4 5">NCTC13316</strain>
    </source>
</reference>
<dbReference type="EMBL" id="UGOD01000001">
    <property type="protein sequence ID" value="STX51877.1"/>
    <property type="molecule type" value="Genomic_DNA"/>
</dbReference>
<feature type="coiled-coil region" evidence="1">
    <location>
        <begin position="257"/>
        <end position="284"/>
    </location>
</feature>
<dbReference type="InterPro" id="IPR041463">
    <property type="entry name" value="LidA_long_CC"/>
</dbReference>
<gene>
    <name evidence="4" type="primary">lidA</name>
    <name evidence="4" type="ORF">NCTC13316_01977</name>
</gene>
<evidence type="ECO:0000313" key="4">
    <source>
        <dbReference type="EMBL" id="STX51877.1"/>
    </source>
</evidence>
<dbReference type="AlphaFoldDB" id="A0A378JLC9"/>
<protein>
    <submittedName>
        <fullName evidence="4">Dot/Icm system substrate protein LidA</fullName>
    </submittedName>
</protein>
<dbReference type="Proteomes" id="UP000254794">
    <property type="component" value="Unassembled WGS sequence"/>
</dbReference>
<feature type="region of interest" description="Disordered" evidence="2">
    <location>
        <begin position="453"/>
        <end position="503"/>
    </location>
</feature>
<keyword evidence="5" id="KW-1185">Reference proteome</keyword>
<proteinExistence type="predicted"/>
<keyword evidence="1" id="KW-0175">Coiled coil</keyword>
<feature type="domain" description="LidA long coiled-coil" evidence="3">
    <location>
        <begin position="259"/>
        <end position="430"/>
    </location>
</feature>
<name>A0A378JLC9_9GAMM</name>
<feature type="coiled-coil region" evidence="1">
    <location>
        <begin position="187"/>
        <end position="214"/>
    </location>
</feature>
<dbReference type="OrthoDB" id="5652888at2"/>
<sequence length="503" mass="58205">MSTKLKQLTKLLADSLHAFTDKAGLSTDIALEELSGPNDTILYNFLVKTLQERADRESSSNENTLSGEASKLLEELGDLAQRGLKDAKDVMKFLESKAGETLREQIIAECIKEIDEEENMRHEIREQQERRHHILAYLLHKLAHRKSEYWKRICEYAQEQIEKLLKHEQDIHKFLNTEDPIELKETLELTEEIIEKAQKDLAGKEAEIALINKELFKIDEYKETIDKRYAAFETGLDEVNQFELQDPTDPGNTEAIKDNIANRITKIENQLKEQTLAIDKLLASENPADEKRAMDLMHEHNKLHMQLAMLKDMHDVYEGKKTLYDEHGNETRSFAEAVYILKPDQKFIKENNTFLLIDKNTDYKDEKWKEKAAAAFVKRKPELVVIPGLVKENKEAENKFHQERAINASSKRGRQSTLNQEINQLKNQITHLQATKASIEAELRRSNHDLKKAQRMQSSRPSDSHVPLQSILGRAVTNDIETTRKQDYQRQQIYTPTPTAPKM</sequence>
<feature type="coiled-coil region" evidence="1">
    <location>
        <begin position="84"/>
        <end position="127"/>
    </location>
</feature>
<evidence type="ECO:0000313" key="5">
    <source>
        <dbReference type="Proteomes" id="UP000254794"/>
    </source>
</evidence>
<organism evidence="4 5">
    <name type="scientific">Legionella busanensis</name>
    <dbReference type="NCBI Taxonomy" id="190655"/>
    <lineage>
        <taxon>Bacteria</taxon>
        <taxon>Pseudomonadati</taxon>
        <taxon>Pseudomonadota</taxon>
        <taxon>Gammaproteobacteria</taxon>
        <taxon>Legionellales</taxon>
        <taxon>Legionellaceae</taxon>
        <taxon>Legionella</taxon>
    </lineage>
</organism>
<dbReference type="Pfam" id="PF18641">
    <property type="entry name" value="LidA_Long_CC"/>
    <property type="match status" value="1"/>
</dbReference>
<evidence type="ECO:0000256" key="2">
    <source>
        <dbReference type="SAM" id="MobiDB-lite"/>
    </source>
</evidence>
<accession>A0A378JLC9</accession>
<evidence type="ECO:0000259" key="3">
    <source>
        <dbReference type="Pfam" id="PF18641"/>
    </source>
</evidence>
<dbReference type="Gene3D" id="6.10.140.2010">
    <property type="match status" value="1"/>
</dbReference>
<dbReference type="RefSeq" id="WP_115331482.1">
    <property type="nucleotide sequence ID" value="NZ_CAAAHP010000002.1"/>
</dbReference>
<evidence type="ECO:0000256" key="1">
    <source>
        <dbReference type="SAM" id="Coils"/>
    </source>
</evidence>